<evidence type="ECO:0000313" key="4">
    <source>
        <dbReference type="Proteomes" id="UP000332933"/>
    </source>
</evidence>
<evidence type="ECO:0000313" key="3">
    <source>
        <dbReference type="EMBL" id="VFT90133.1"/>
    </source>
</evidence>
<dbReference type="EMBL" id="VJMH01005443">
    <property type="protein sequence ID" value="KAF0695919.1"/>
    <property type="molecule type" value="Genomic_DNA"/>
</dbReference>
<organism evidence="3 4">
    <name type="scientific">Aphanomyces stellatus</name>
    <dbReference type="NCBI Taxonomy" id="120398"/>
    <lineage>
        <taxon>Eukaryota</taxon>
        <taxon>Sar</taxon>
        <taxon>Stramenopiles</taxon>
        <taxon>Oomycota</taxon>
        <taxon>Saprolegniomycetes</taxon>
        <taxon>Saprolegniales</taxon>
        <taxon>Verrucalvaceae</taxon>
        <taxon>Aphanomyces</taxon>
    </lineage>
</organism>
<proteinExistence type="predicted"/>
<keyword evidence="1" id="KW-0175">Coiled coil</keyword>
<protein>
    <submittedName>
        <fullName evidence="3">Aste57867_13294 protein</fullName>
    </submittedName>
</protein>
<keyword evidence="4" id="KW-1185">Reference proteome</keyword>
<dbReference type="Proteomes" id="UP000332933">
    <property type="component" value="Unassembled WGS sequence"/>
</dbReference>
<evidence type="ECO:0000256" key="1">
    <source>
        <dbReference type="SAM" id="Coils"/>
    </source>
</evidence>
<dbReference type="EMBL" id="CAADRA010005464">
    <property type="protein sequence ID" value="VFT90133.1"/>
    <property type="molecule type" value="Genomic_DNA"/>
</dbReference>
<dbReference type="AlphaFoldDB" id="A0A485KXS7"/>
<evidence type="ECO:0000313" key="2">
    <source>
        <dbReference type="EMBL" id="KAF0695919.1"/>
    </source>
</evidence>
<reference evidence="3 4" key="1">
    <citation type="submission" date="2019-03" db="EMBL/GenBank/DDBJ databases">
        <authorList>
            <person name="Gaulin E."/>
            <person name="Dumas B."/>
        </authorList>
    </citation>
    <scope>NUCLEOTIDE SEQUENCE [LARGE SCALE GENOMIC DNA]</scope>
    <source>
        <strain evidence="3">CBS 568.67</strain>
    </source>
</reference>
<name>A0A485KXS7_9STRA</name>
<reference evidence="2" key="2">
    <citation type="submission" date="2019-06" db="EMBL/GenBank/DDBJ databases">
        <title>Genomics analysis of Aphanomyces spp. identifies a new class of oomycete effector associated with host adaptation.</title>
        <authorList>
            <person name="Gaulin E."/>
        </authorList>
    </citation>
    <scope>NUCLEOTIDE SEQUENCE</scope>
    <source>
        <strain evidence="2">CBS 578.67</strain>
    </source>
</reference>
<gene>
    <name evidence="3" type="primary">Aste57867_13294</name>
    <name evidence="2" type="ORF">As57867_013245</name>
    <name evidence="3" type="ORF">ASTE57867_13294</name>
</gene>
<sequence>MPSASELRRQARVRMQKLRAAERNEARDLKVAIEGLEKEVAARRGALVWRACIKEKHRLEDDVRRKTYLATLLKVWTLSLEPLVDHFGPGIPWIESTLLAHPTARREGFDWLSQRVYHAALRAYSVEDPSSQSHETIHNGIQCDLTTRVNDDGDRCIAVMHTHVQHVFFAPFKEVARLIWIAERLRATVPSAASGAYVLEELKHLHDRLVYYGATYKRGGVVARRIDSMFVDDHRVVITHTFVADDECLPIASGMLLTPGFGWTIAERITDSITLVRHKIVQFAHLGTDGEAPLEDVGRVFGLSRDGAQHRDAYIERIRSAGDANGHQTYQHMVQMLSAALTNLGGELRDGILG</sequence>
<accession>A0A485KXS7</accession>
<feature type="coiled-coil region" evidence="1">
    <location>
        <begin position="4"/>
        <end position="39"/>
    </location>
</feature>